<feature type="region of interest" description="Disordered" evidence="12">
    <location>
        <begin position="178"/>
        <end position="198"/>
    </location>
</feature>
<dbReference type="Gene3D" id="1.10.20.10">
    <property type="entry name" value="Histone, subunit A"/>
    <property type="match status" value="1"/>
</dbReference>
<comment type="function">
    <text evidence="6">Component of the sequence-specific heterotrimeric transcription factor (NF-Y) which specifically recognizes a 5'-CCAAT-3' box motif found in the promoters of its target genes. NF-Y can function as both an activator and a repressor, depending on its interacting cofactors.</text>
</comment>
<evidence type="ECO:0000313" key="14">
    <source>
        <dbReference type="EMBL" id="KAJ3634509.1"/>
    </source>
</evidence>
<dbReference type="InterPro" id="IPR050568">
    <property type="entry name" value="Transcr_DNA_Rep_Reg"/>
</dbReference>
<reference evidence="14" key="1">
    <citation type="journal article" date="2023" name="G3 (Bethesda)">
        <title>Whole genome assemblies of Zophobas morio and Tenebrio molitor.</title>
        <authorList>
            <person name="Kaur S."/>
            <person name="Stinson S.A."/>
            <person name="diCenzo G.C."/>
        </authorList>
    </citation>
    <scope>NUCLEOTIDE SEQUENCE</scope>
    <source>
        <strain evidence="14">QUZm001</strain>
    </source>
</reference>
<dbReference type="Proteomes" id="UP001168821">
    <property type="component" value="Unassembled WGS sequence"/>
</dbReference>
<gene>
    <name evidence="14" type="ORF">Zmor_012174</name>
</gene>
<evidence type="ECO:0000313" key="15">
    <source>
        <dbReference type="Proteomes" id="UP001168821"/>
    </source>
</evidence>
<keyword evidence="5" id="KW-0539">Nucleus</keyword>
<comment type="caution">
    <text evidence="14">The sequence shown here is derived from an EMBL/GenBank/DDBJ whole genome shotgun (WGS) entry which is preliminary data.</text>
</comment>
<dbReference type="Pfam" id="PF00808">
    <property type="entry name" value="CBFD_NFYB_HMF"/>
    <property type="match status" value="1"/>
</dbReference>
<dbReference type="GO" id="GO:0001228">
    <property type="term" value="F:DNA-binding transcription activator activity, RNA polymerase II-specific"/>
    <property type="evidence" value="ECO:0007669"/>
    <property type="project" value="TreeGrafter"/>
</dbReference>
<sequence>MDNHFPLPAQVVQSTTQNQLRQFWSNQLAEVQGVCDFKNQILPLARIKKIMKLDENVKMISAEAPILFSKALEIFICELSLRAWAHTEENKRRTLQKIDIGTAVTRCDMYDFLIDIVPRDDIKAKRAEEALHHQSAITMPGATVPTGMGSDPYYYYQFAPQDMFQQQQPYQLVPQPQLEPGNHQIPQNIHSQNFNGLL</sequence>
<dbReference type="InterPro" id="IPR003958">
    <property type="entry name" value="CBFA_NFYB_domain"/>
</dbReference>
<evidence type="ECO:0000256" key="11">
    <source>
        <dbReference type="ARBA" id="ARBA00042663"/>
    </source>
</evidence>
<keyword evidence="15" id="KW-1185">Reference proteome</keyword>
<dbReference type="GO" id="GO:0046982">
    <property type="term" value="F:protein heterodimerization activity"/>
    <property type="evidence" value="ECO:0007669"/>
    <property type="project" value="InterPro"/>
</dbReference>
<comment type="subcellular location">
    <subcellularLocation>
        <location evidence="1">Nucleus</location>
    </subcellularLocation>
</comment>
<evidence type="ECO:0000256" key="4">
    <source>
        <dbReference type="ARBA" id="ARBA00023163"/>
    </source>
</evidence>
<feature type="domain" description="Transcription factor CBF/NF-Y/archaeal histone" evidence="13">
    <location>
        <begin position="42"/>
        <end position="104"/>
    </location>
</feature>
<keyword evidence="4" id="KW-0804">Transcription</keyword>
<proteinExistence type="inferred from homology"/>
<keyword evidence="2" id="KW-0805">Transcription regulation</keyword>
<dbReference type="FunFam" id="1.10.20.10:FF:000006">
    <property type="entry name" value="Nuclear transcription factor Y subunit gamma"/>
    <property type="match status" value="1"/>
</dbReference>
<evidence type="ECO:0000259" key="13">
    <source>
        <dbReference type="Pfam" id="PF00808"/>
    </source>
</evidence>
<evidence type="ECO:0000256" key="3">
    <source>
        <dbReference type="ARBA" id="ARBA00023125"/>
    </source>
</evidence>
<evidence type="ECO:0000256" key="5">
    <source>
        <dbReference type="ARBA" id="ARBA00023242"/>
    </source>
</evidence>
<evidence type="ECO:0000256" key="12">
    <source>
        <dbReference type="SAM" id="MobiDB-lite"/>
    </source>
</evidence>
<evidence type="ECO:0000256" key="8">
    <source>
        <dbReference type="ARBA" id="ARBA00038129"/>
    </source>
</evidence>
<dbReference type="InterPro" id="IPR009072">
    <property type="entry name" value="Histone-fold"/>
</dbReference>
<evidence type="ECO:0000256" key="10">
    <source>
        <dbReference type="ARBA" id="ARBA00042333"/>
    </source>
</evidence>
<dbReference type="AlphaFoldDB" id="A0AA38HJC3"/>
<keyword evidence="3" id="KW-0238">DNA-binding</keyword>
<organism evidence="14 15">
    <name type="scientific">Zophobas morio</name>
    <dbReference type="NCBI Taxonomy" id="2755281"/>
    <lineage>
        <taxon>Eukaryota</taxon>
        <taxon>Metazoa</taxon>
        <taxon>Ecdysozoa</taxon>
        <taxon>Arthropoda</taxon>
        <taxon>Hexapoda</taxon>
        <taxon>Insecta</taxon>
        <taxon>Pterygota</taxon>
        <taxon>Neoptera</taxon>
        <taxon>Endopterygota</taxon>
        <taxon>Coleoptera</taxon>
        <taxon>Polyphaga</taxon>
        <taxon>Cucujiformia</taxon>
        <taxon>Tenebrionidae</taxon>
        <taxon>Zophobas</taxon>
    </lineage>
</organism>
<evidence type="ECO:0000256" key="1">
    <source>
        <dbReference type="ARBA" id="ARBA00004123"/>
    </source>
</evidence>
<evidence type="ECO:0000256" key="7">
    <source>
        <dbReference type="ARBA" id="ARBA00025911"/>
    </source>
</evidence>
<dbReference type="PANTHER" id="PTHR10252:SF8">
    <property type="entry name" value="NUCLEAR TRANSCRIPTION FACTOR Y SUBUNIT GAMMA"/>
    <property type="match status" value="1"/>
</dbReference>
<dbReference type="GO" id="GO:0016602">
    <property type="term" value="C:CCAAT-binding factor complex"/>
    <property type="evidence" value="ECO:0007669"/>
    <property type="project" value="TreeGrafter"/>
</dbReference>
<accession>A0AA38HJC3</accession>
<evidence type="ECO:0000256" key="2">
    <source>
        <dbReference type="ARBA" id="ARBA00023015"/>
    </source>
</evidence>
<name>A0AA38HJC3_9CUCU</name>
<dbReference type="CDD" id="cd22908">
    <property type="entry name" value="HFD_NFYC-like"/>
    <property type="match status" value="1"/>
</dbReference>
<evidence type="ECO:0000256" key="9">
    <source>
        <dbReference type="ARBA" id="ARBA00040590"/>
    </source>
</evidence>
<comment type="subunit">
    <text evidence="7">Heterotrimeric transcription factor composed of three components, NF-YA, NF-YB and NF-YC. NF-YB and NF-YC must interact and dimerize for NF-YA association and DNA binding.</text>
</comment>
<evidence type="ECO:0000256" key="6">
    <source>
        <dbReference type="ARBA" id="ARBA00025263"/>
    </source>
</evidence>
<dbReference type="SUPFAM" id="SSF47113">
    <property type="entry name" value="Histone-fold"/>
    <property type="match status" value="1"/>
</dbReference>
<feature type="compositionally biased region" description="Polar residues" evidence="12">
    <location>
        <begin position="184"/>
        <end position="198"/>
    </location>
</feature>
<dbReference type="GO" id="GO:0000978">
    <property type="term" value="F:RNA polymerase II cis-regulatory region sequence-specific DNA binding"/>
    <property type="evidence" value="ECO:0007669"/>
    <property type="project" value="TreeGrafter"/>
</dbReference>
<dbReference type="EMBL" id="JALNTZ010000381">
    <property type="protein sequence ID" value="KAJ3634509.1"/>
    <property type="molecule type" value="Genomic_DNA"/>
</dbReference>
<dbReference type="PANTHER" id="PTHR10252">
    <property type="entry name" value="HISTONE-LIKE TRANSCRIPTION FACTOR CCAAT-RELATED"/>
    <property type="match status" value="1"/>
</dbReference>
<protein>
    <recommendedName>
        <fullName evidence="9">Nuclear transcription factor Y subunit gamma</fullName>
    </recommendedName>
    <alternativeName>
        <fullName evidence="10">CAAT box DNA-binding protein subunit C</fullName>
    </alternativeName>
    <alternativeName>
        <fullName evidence="11">Nuclear transcription factor Y subunit C</fullName>
    </alternativeName>
</protein>
<comment type="similarity">
    <text evidence="8">Belongs to the NFYC/HAP5 subunit family.</text>
</comment>